<dbReference type="Proteomes" id="UP000503349">
    <property type="component" value="Chromosome 1"/>
</dbReference>
<dbReference type="EMBL" id="CM015712">
    <property type="protein sequence ID" value="KAF3707178.1"/>
    <property type="molecule type" value="Genomic_DNA"/>
</dbReference>
<evidence type="ECO:0000313" key="1">
    <source>
        <dbReference type="EMBL" id="KAF3707178.1"/>
    </source>
</evidence>
<proteinExistence type="predicted"/>
<gene>
    <name evidence="1" type="ORF">EXN66_Car000351</name>
</gene>
<accession>A0A6G1QY88</accession>
<evidence type="ECO:0000313" key="2">
    <source>
        <dbReference type="Proteomes" id="UP000503349"/>
    </source>
</evidence>
<reference evidence="1 2" key="1">
    <citation type="submission" date="2019-02" db="EMBL/GenBank/DDBJ databases">
        <title>Opniocepnalus argus genome.</title>
        <authorList>
            <person name="Zhou C."/>
            <person name="Xiao S."/>
        </authorList>
    </citation>
    <scope>NUCLEOTIDE SEQUENCE [LARGE SCALE GENOMIC DNA]</scope>
    <source>
        <strain evidence="1">OARG1902GOOAL</strain>
        <tissue evidence="1">Muscle</tissue>
    </source>
</reference>
<name>A0A6G1QY88_CHAAH</name>
<sequence length="65" mass="7381">MSFHSRKNIKSLRSSLHFTPTEATVSVEISRPSHNCFQPRVKRFLSTSEGLAFNHCGVRYLGICL</sequence>
<dbReference type="AlphaFoldDB" id="A0A6G1QY88"/>
<keyword evidence="2" id="KW-1185">Reference proteome</keyword>
<protein>
    <submittedName>
        <fullName evidence="1">Uncharacterized protein</fullName>
    </submittedName>
</protein>
<reference evidence="2" key="2">
    <citation type="submission" date="2019-02" db="EMBL/GenBank/DDBJ databases">
        <title>Opniocepnalus argus Var Kimnra genome.</title>
        <authorList>
            <person name="Zhou C."/>
            <person name="Xiao S."/>
        </authorList>
    </citation>
    <scope>NUCLEOTIDE SEQUENCE [LARGE SCALE GENOMIC DNA]</scope>
</reference>
<organism evidence="1 2">
    <name type="scientific">Channa argus</name>
    <name type="common">Northern snakehead</name>
    <name type="synonym">Ophicephalus argus</name>
    <dbReference type="NCBI Taxonomy" id="215402"/>
    <lineage>
        <taxon>Eukaryota</taxon>
        <taxon>Metazoa</taxon>
        <taxon>Chordata</taxon>
        <taxon>Craniata</taxon>
        <taxon>Vertebrata</taxon>
        <taxon>Euteleostomi</taxon>
        <taxon>Actinopterygii</taxon>
        <taxon>Neopterygii</taxon>
        <taxon>Teleostei</taxon>
        <taxon>Neoteleostei</taxon>
        <taxon>Acanthomorphata</taxon>
        <taxon>Anabantaria</taxon>
        <taxon>Anabantiformes</taxon>
        <taxon>Channoidei</taxon>
        <taxon>Channidae</taxon>
        <taxon>Channa</taxon>
    </lineage>
</organism>